<keyword evidence="1" id="KW-0472">Membrane</keyword>
<evidence type="ECO:0000313" key="3">
    <source>
        <dbReference type="Proteomes" id="UP000018853"/>
    </source>
</evidence>
<organism evidence="2 3">
    <name type="scientific">Escherichia coli DORA_A_5_14_21</name>
    <dbReference type="NCBI Taxonomy" id="1403943"/>
    <lineage>
        <taxon>Bacteria</taxon>
        <taxon>Pseudomonadati</taxon>
        <taxon>Pseudomonadota</taxon>
        <taxon>Gammaproteobacteria</taxon>
        <taxon>Enterobacterales</taxon>
        <taxon>Enterobacteriaceae</taxon>
        <taxon>Escherichia</taxon>
    </lineage>
</organism>
<dbReference type="PATRIC" id="fig|1403943.3.peg.1743"/>
<dbReference type="Proteomes" id="UP000018853">
    <property type="component" value="Unassembled WGS sequence"/>
</dbReference>
<evidence type="ECO:0000256" key="1">
    <source>
        <dbReference type="SAM" id="Phobius"/>
    </source>
</evidence>
<dbReference type="AlphaFoldDB" id="W1X2S2"/>
<gene>
    <name evidence="2" type="ORF">Q609_ECAC01378G0001</name>
</gene>
<feature type="non-terminal residue" evidence="2">
    <location>
        <position position="1"/>
    </location>
</feature>
<protein>
    <submittedName>
        <fullName evidence="2">Hydrogenase-4 component F protein</fullName>
    </submittedName>
</protein>
<feature type="transmembrane region" description="Helical" evidence="1">
    <location>
        <begin position="17"/>
        <end position="35"/>
    </location>
</feature>
<keyword evidence="1" id="KW-0812">Transmembrane</keyword>
<comment type="caution">
    <text evidence="2">The sequence shown here is derived from an EMBL/GenBank/DDBJ whole genome shotgun (WGS) entry which is preliminary data.</text>
</comment>
<sequence length="86" mass="9282">ARVLMAKPPQAVNRGELGWLTTSPMVILLVMMLAMGTHIPQPVIRILAGASTIVLSGTHDLPAQRSTWHDFLPSGTASVSEKHSER</sequence>
<name>W1X2S2_ECOLX</name>
<accession>W1X2S2</accession>
<proteinExistence type="predicted"/>
<reference evidence="2 3" key="1">
    <citation type="submission" date="2013-12" db="EMBL/GenBank/DDBJ databases">
        <title>A Varibaculum cambriense genome reconstructed from a premature infant gut community with otherwise low bacterial novelty that shifts toward anaerobic metabolism during the third week of life.</title>
        <authorList>
            <person name="Brown C.T."/>
            <person name="Sharon I."/>
            <person name="Thomas B.C."/>
            <person name="Castelle C.J."/>
            <person name="Morowitz M.J."/>
            <person name="Banfield J.F."/>
        </authorList>
    </citation>
    <scope>NUCLEOTIDE SEQUENCE [LARGE SCALE GENOMIC DNA]</scope>
    <source>
        <strain evidence="3">DORA_A_5_14_21</strain>
    </source>
</reference>
<dbReference type="EMBL" id="AZLZ01001378">
    <property type="protein sequence ID" value="ETJ24623.1"/>
    <property type="molecule type" value="Genomic_DNA"/>
</dbReference>
<evidence type="ECO:0000313" key="2">
    <source>
        <dbReference type="EMBL" id="ETJ24623.1"/>
    </source>
</evidence>
<keyword evidence="1" id="KW-1133">Transmembrane helix</keyword>